<evidence type="ECO:0000313" key="3">
    <source>
        <dbReference type="Proteomes" id="UP000523955"/>
    </source>
</evidence>
<dbReference type="RefSeq" id="WP_185251533.1">
    <property type="nucleotide sequence ID" value="NZ_JACKXE010000001.1"/>
</dbReference>
<dbReference type="AlphaFoldDB" id="A0A7X0RDI4"/>
<accession>A0A7X0RDI4</accession>
<name>A0A7X0RDI4_9ACTN</name>
<comment type="caution">
    <text evidence="2">The sequence shown here is derived from an EMBL/GenBank/DDBJ whole genome shotgun (WGS) entry which is preliminary data.</text>
</comment>
<sequence>MAASLGRLVLTLTVALAGSLALTGPANAESVTARDARHDVSYVDFTVDEPVAEPAPQHANGDVTRLRVRHGLRRIKAVAVFRELNRQSPRLRANLELQWPGTHQLEYTDVHVRAGRGNWAGTATLTGDGDHRCEVATHVDLVANTLTVAFPRTCLGSPRWVRALVVVSTTDDVRDPTYVYYDQGPGRRRERFTPRVHAG</sequence>
<gene>
    <name evidence="2" type="ORF">H5V45_02775</name>
</gene>
<reference evidence="2 3" key="1">
    <citation type="submission" date="2020-08" db="EMBL/GenBank/DDBJ databases">
        <authorList>
            <person name="Seo M.-J."/>
        </authorList>
    </citation>
    <scope>NUCLEOTIDE SEQUENCE [LARGE SCALE GENOMIC DNA]</scope>
    <source>
        <strain evidence="2 3">KIGAM211</strain>
    </source>
</reference>
<dbReference type="Proteomes" id="UP000523955">
    <property type="component" value="Unassembled WGS sequence"/>
</dbReference>
<evidence type="ECO:0000313" key="2">
    <source>
        <dbReference type="EMBL" id="MBB6626237.1"/>
    </source>
</evidence>
<keyword evidence="1" id="KW-0732">Signal</keyword>
<feature type="chain" id="PRO_5031340947" evidence="1">
    <location>
        <begin position="29"/>
        <end position="199"/>
    </location>
</feature>
<proteinExistence type="predicted"/>
<evidence type="ECO:0000256" key="1">
    <source>
        <dbReference type="SAM" id="SignalP"/>
    </source>
</evidence>
<dbReference type="EMBL" id="JACKXE010000001">
    <property type="protein sequence ID" value="MBB6626237.1"/>
    <property type="molecule type" value="Genomic_DNA"/>
</dbReference>
<protein>
    <submittedName>
        <fullName evidence="2">Uncharacterized protein</fullName>
    </submittedName>
</protein>
<feature type="signal peptide" evidence="1">
    <location>
        <begin position="1"/>
        <end position="28"/>
    </location>
</feature>
<organism evidence="2 3">
    <name type="scientific">Nocardioides luti</name>
    <dbReference type="NCBI Taxonomy" id="2761101"/>
    <lineage>
        <taxon>Bacteria</taxon>
        <taxon>Bacillati</taxon>
        <taxon>Actinomycetota</taxon>
        <taxon>Actinomycetes</taxon>
        <taxon>Propionibacteriales</taxon>
        <taxon>Nocardioidaceae</taxon>
        <taxon>Nocardioides</taxon>
    </lineage>
</organism>
<keyword evidence="3" id="KW-1185">Reference proteome</keyword>